<dbReference type="InterPro" id="IPR003593">
    <property type="entry name" value="AAA+_ATPase"/>
</dbReference>
<keyword evidence="10" id="KW-1185">Reference proteome</keyword>
<evidence type="ECO:0000256" key="3">
    <source>
        <dbReference type="ARBA" id="ARBA00022597"/>
    </source>
</evidence>
<evidence type="ECO:0000256" key="4">
    <source>
        <dbReference type="ARBA" id="ARBA00022737"/>
    </source>
</evidence>
<dbReference type="InterPro" id="IPR017871">
    <property type="entry name" value="ABC_transporter-like_CS"/>
</dbReference>
<evidence type="ECO:0000313" key="9">
    <source>
        <dbReference type="EMBL" id="PDQ21250.1"/>
    </source>
</evidence>
<dbReference type="Gene3D" id="3.40.50.300">
    <property type="entry name" value="P-loop containing nucleotide triphosphate hydrolases"/>
    <property type="match status" value="2"/>
</dbReference>
<proteinExistence type="inferred from homology"/>
<sequence length="564" mass="60697">MGGSGGPGQAQRRLWRRGEVEGRVRRRHQALRGPLQERPVQVTSLTVVGRPDLPGGRPAAAPALELRDISKTYPGTNALTGVSFVLRRHQMLGLVGENGAGKSTLLSIINGTVRPDTGTIAINGEAVRFGHPTEAARHGVATVFQEQGLIPTIPVFENIFLGRETKFTVAGGLRRNAMIAEARAVLEELEVDVSPTALTGALSFGQRQLVEIAKAFALSRVYPVEPIILLDEPTSALSDHETAKLFDGINRWRSRASFVLVSHRLSDVFAICDEVVALKDGHVVDQRPIKSIDEVALHELIVGRQRNAEYYREAVQREPSATVALRATGISKPGHLRGVSFDLREGEILGVAGVLGSGKSTLARIIAGAEAQGDGDVVVEGATLRRGSRRDAIRHGIGFVPAERSVAGIIGTDTVDWNLTLPNLKQIALGFLGLISPRRSRALTVEWMQRLKVRAPGPSAACRTLSGGNQQKIVFAKWLARGVRILVLDDPGRGLDVGAKEDIYSLMREIADKGAAVLLVSDNLPELIGLSNRIMVLRDGVVSAIVETPKDAKPREVDVVSAML</sequence>
<evidence type="ECO:0000256" key="1">
    <source>
        <dbReference type="ARBA" id="ARBA00005417"/>
    </source>
</evidence>
<feature type="domain" description="ABC transporter" evidence="8">
    <location>
        <begin position="315"/>
        <end position="564"/>
    </location>
</feature>
<gene>
    <name evidence="9" type="ORF">CN311_09650</name>
</gene>
<keyword evidence="5" id="KW-0547">Nucleotide-binding</keyword>
<protein>
    <submittedName>
        <fullName evidence="9">ABC transporter ATP-binding protein</fullName>
    </submittedName>
</protein>
<keyword evidence="2" id="KW-0813">Transport</keyword>
<keyword evidence="6 9" id="KW-0067">ATP-binding</keyword>
<dbReference type="EMBL" id="NWQG01000049">
    <property type="protein sequence ID" value="PDQ21250.1"/>
    <property type="molecule type" value="Genomic_DNA"/>
</dbReference>
<dbReference type="CDD" id="cd03216">
    <property type="entry name" value="ABC_Carb_Monos_I"/>
    <property type="match status" value="1"/>
</dbReference>
<feature type="region of interest" description="Disordered" evidence="7">
    <location>
        <begin position="1"/>
        <end position="32"/>
    </location>
</feature>
<accession>A0A2A6FH09</accession>
<dbReference type="GO" id="GO:0005524">
    <property type="term" value="F:ATP binding"/>
    <property type="evidence" value="ECO:0007669"/>
    <property type="project" value="UniProtKB-KW"/>
</dbReference>
<keyword evidence="3" id="KW-0762">Sugar transport</keyword>
<evidence type="ECO:0000313" key="10">
    <source>
        <dbReference type="Proteomes" id="UP000219182"/>
    </source>
</evidence>
<evidence type="ECO:0000256" key="5">
    <source>
        <dbReference type="ARBA" id="ARBA00022741"/>
    </source>
</evidence>
<dbReference type="PROSITE" id="PS00211">
    <property type="entry name" value="ABC_TRANSPORTER_1"/>
    <property type="match status" value="2"/>
</dbReference>
<dbReference type="Proteomes" id="UP000219182">
    <property type="component" value="Unassembled WGS sequence"/>
</dbReference>
<dbReference type="SUPFAM" id="SSF52540">
    <property type="entry name" value="P-loop containing nucleoside triphosphate hydrolases"/>
    <property type="match status" value="2"/>
</dbReference>
<dbReference type="PROSITE" id="PS50893">
    <property type="entry name" value="ABC_TRANSPORTER_2"/>
    <property type="match status" value="2"/>
</dbReference>
<evidence type="ECO:0000259" key="8">
    <source>
        <dbReference type="PROSITE" id="PS50893"/>
    </source>
</evidence>
<evidence type="ECO:0000256" key="7">
    <source>
        <dbReference type="SAM" id="MobiDB-lite"/>
    </source>
</evidence>
<dbReference type="PANTHER" id="PTHR43790:SF9">
    <property type="entry name" value="GALACTOFURANOSE TRANSPORTER ATP-BINDING PROTEIN YTFR"/>
    <property type="match status" value="1"/>
</dbReference>
<evidence type="ECO:0000256" key="2">
    <source>
        <dbReference type="ARBA" id="ARBA00022448"/>
    </source>
</evidence>
<dbReference type="AlphaFoldDB" id="A0A2A6FH09"/>
<reference evidence="9 10" key="1">
    <citation type="submission" date="2017-09" db="EMBL/GenBank/DDBJ databases">
        <title>Mesorhizobum sanjuanii sp. nov. isolated from nodules of Lotus tenuis in saline-alkaline lowlands of Flooding Pampa.</title>
        <authorList>
            <person name="Sannazzaro A.I."/>
            <person name="Torres Tejerizo G.A."/>
            <person name="Fontana F."/>
            <person name="Cumpa Velazquez L.M."/>
            <person name="Hansen L."/>
            <person name="Pistorio M."/>
            <person name="Estrella M.J."/>
        </authorList>
    </citation>
    <scope>NUCLEOTIDE SEQUENCE [LARGE SCALE GENOMIC DNA]</scope>
    <source>
        <strain evidence="9 10">BSA136</strain>
    </source>
</reference>
<dbReference type="InterPro" id="IPR003439">
    <property type="entry name" value="ABC_transporter-like_ATP-bd"/>
</dbReference>
<name>A0A2A6FH09_9HYPH</name>
<dbReference type="CDD" id="cd03215">
    <property type="entry name" value="ABC_Carb_Monos_II"/>
    <property type="match status" value="1"/>
</dbReference>
<dbReference type="PANTHER" id="PTHR43790">
    <property type="entry name" value="CARBOHYDRATE TRANSPORT ATP-BINDING PROTEIN MG119-RELATED"/>
    <property type="match status" value="1"/>
</dbReference>
<dbReference type="SMART" id="SM00382">
    <property type="entry name" value="AAA"/>
    <property type="match status" value="2"/>
</dbReference>
<dbReference type="Pfam" id="PF00005">
    <property type="entry name" value="ABC_tran"/>
    <property type="match status" value="2"/>
</dbReference>
<comment type="similarity">
    <text evidence="1">Belongs to the ABC transporter superfamily.</text>
</comment>
<keyword evidence="4" id="KW-0677">Repeat</keyword>
<organism evidence="9 10">
    <name type="scientific">Mesorhizobium sanjuanii</name>
    <dbReference type="NCBI Taxonomy" id="2037900"/>
    <lineage>
        <taxon>Bacteria</taxon>
        <taxon>Pseudomonadati</taxon>
        <taxon>Pseudomonadota</taxon>
        <taxon>Alphaproteobacteria</taxon>
        <taxon>Hyphomicrobiales</taxon>
        <taxon>Phyllobacteriaceae</taxon>
        <taxon>Mesorhizobium</taxon>
    </lineage>
</organism>
<dbReference type="InterPro" id="IPR050107">
    <property type="entry name" value="ABC_carbohydrate_import_ATPase"/>
</dbReference>
<feature type="domain" description="ABC transporter" evidence="8">
    <location>
        <begin position="64"/>
        <end position="305"/>
    </location>
</feature>
<dbReference type="GO" id="GO:0016887">
    <property type="term" value="F:ATP hydrolysis activity"/>
    <property type="evidence" value="ECO:0007669"/>
    <property type="project" value="InterPro"/>
</dbReference>
<comment type="caution">
    <text evidence="9">The sequence shown here is derived from an EMBL/GenBank/DDBJ whole genome shotgun (WGS) entry which is preliminary data.</text>
</comment>
<evidence type="ECO:0000256" key="6">
    <source>
        <dbReference type="ARBA" id="ARBA00022840"/>
    </source>
</evidence>
<dbReference type="InterPro" id="IPR027417">
    <property type="entry name" value="P-loop_NTPase"/>
</dbReference>